<name>A0A2M8EJ33_UNCKA</name>
<feature type="transmembrane region" description="Helical" evidence="1">
    <location>
        <begin position="120"/>
        <end position="138"/>
    </location>
</feature>
<feature type="transmembrane region" description="Helical" evidence="1">
    <location>
        <begin position="220"/>
        <end position="245"/>
    </location>
</feature>
<evidence type="ECO:0000313" key="4">
    <source>
        <dbReference type="Proteomes" id="UP000228781"/>
    </source>
</evidence>
<feature type="transmembrane region" description="Helical" evidence="1">
    <location>
        <begin position="6"/>
        <end position="25"/>
    </location>
</feature>
<dbReference type="Gene3D" id="1.10.3730.20">
    <property type="match status" value="1"/>
</dbReference>
<dbReference type="Pfam" id="PF00892">
    <property type="entry name" value="EamA"/>
    <property type="match status" value="1"/>
</dbReference>
<gene>
    <name evidence="3" type="ORF">CO059_01965</name>
</gene>
<dbReference type="Proteomes" id="UP000228781">
    <property type="component" value="Unassembled WGS sequence"/>
</dbReference>
<dbReference type="InterPro" id="IPR037185">
    <property type="entry name" value="EmrE-like"/>
</dbReference>
<sequence length="300" mass="32847">MIPAFLIFALSAYFLLALVGLIDKILLQTTLISPRAYAFYVGLLSAAAVVLLPFGVVQVPDLRLILSAFVSGVAGVYALWAFYEALKSHEASRVIITVGALVPVFTLLFSVIFLNEHFEFFQLLAFALLVLGGVLISYQENIKKPYTLELFHHAARAAVLFAVSFTLLRFVFLFEPFLNGLFWTRMGGVIGAATIIAIPENFRRIYWATKKAPKTAPIPFLVNQAAGGVGAILQNYAVFLGSAALVGVLQGVQYAFLLILIILLSRYFPQLKEEFSRRAIIQKGFAIVLIALGLVILAVG</sequence>
<protein>
    <recommendedName>
        <fullName evidence="2">EamA domain-containing protein</fullName>
    </recommendedName>
</protein>
<evidence type="ECO:0000313" key="3">
    <source>
        <dbReference type="EMBL" id="PJC22697.1"/>
    </source>
</evidence>
<dbReference type="GO" id="GO:0016020">
    <property type="term" value="C:membrane"/>
    <property type="evidence" value="ECO:0007669"/>
    <property type="project" value="InterPro"/>
</dbReference>
<proteinExistence type="predicted"/>
<evidence type="ECO:0000256" key="1">
    <source>
        <dbReference type="SAM" id="Phobius"/>
    </source>
</evidence>
<accession>A0A2M8EJ33</accession>
<dbReference type="EMBL" id="PFSK01000025">
    <property type="protein sequence ID" value="PJC22697.1"/>
    <property type="molecule type" value="Genomic_DNA"/>
</dbReference>
<feature type="transmembrane region" description="Helical" evidence="1">
    <location>
        <begin position="280"/>
        <end position="299"/>
    </location>
</feature>
<feature type="transmembrane region" description="Helical" evidence="1">
    <location>
        <begin position="251"/>
        <end position="268"/>
    </location>
</feature>
<dbReference type="SUPFAM" id="SSF103481">
    <property type="entry name" value="Multidrug resistance efflux transporter EmrE"/>
    <property type="match status" value="1"/>
</dbReference>
<dbReference type="InterPro" id="IPR000620">
    <property type="entry name" value="EamA_dom"/>
</dbReference>
<dbReference type="AlphaFoldDB" id="A0A2M8EJ33"/>
<keyword evidence="1" id="KW-0472">Membrane</keyword>
<feature type="transmembrane region" description="Helical" evidence="1">
    <location>
        <begin position="62"/>
        <end position="82"/>
    </location>
</feature>
<feature type="transmembrane region" description="Helical" evidence="1">
    <location>
        <begin position="180"/>
        <end position="199"/>
    </location>
</feature>
<comment type="caution">
    <text evidence="3">The sequence shown here is derived from an EMBL/GenBank/DDBJ whole genome shotgun (WGS) entry which is preliminary data.</text>
</comment>
<feature type="transmembrane region" description="Helical" evidence="1">
    <location>
        <begin position="37"/>
        <end position="56"/>
    </location>
</feature>
<feature type="transmembrane region" description="Helical" evidence="1">
    <location>
        <begin position="94"/>
        <end position="114"/>
    </location>
</feature>
<organism evidence="3 4">
    <name type="scientific">candidate division WWE3 bacterium CG_4_9_14_0_2_um_filter_48_10</name>
    <dbReference type="NCBI Taxonomy" id="1975078"/>
    <lineage>
        <taxon>Bacteria</taxon>
        <taxon>Katanobacteria</taxon>
    </lineage>
</organism>
<feature type="domain" description="EamA" evidence="2">
    <location>
        <begin position="6"/>
        <end position="137"/>
    </location>
</feature>
<reference evidence="4" key="1">
    <citation type="submission" date="2017-09" db="EMBL/GenBank/DDBJ databases">
        <title>Depth-based differentiation of microbial function through sediment-hosted aquifers and enrichment of novel symbionts in the deep terrestrial subsurface.</title>
        <authorList>
            <person name="Probst A.J."/>
            <person name="Ladd B."/>
            <person name="Jarett J.K."/>
            <person name="Geller-Mcgrath D.E."/>
            <person name="Sieber C.M.K."/>
            <person name="Emerson J.B."/>
            <person name="Anantharaman K."/>
            <person name="Thomas B.C."/>
            <person name="Malmstrom R."/>
            <person name="Stieglmeier M."/>
            <person name="Klingl A."/>
            <person name="Woyke T."/>
            <person name="Ryan C.M."/>
            <person name="Banfield J.F."/>
        </authorList>
    </citation>
    <scope>NUCLEOTIDE SEQUENCE [LARGE SCALE GENOMIC DNA]</scope>
</reference>
<feature type="transmembrane region" description="Helical" evidence="1">
    <location>
        <begin position="150"/>
        <end position="174"/>
    </location>
</feature>
<keyword evidence="1" id="KW-0812">Transmembrane</keyword>
<keyword evidence="1" id="KW-1133">Transmembrane helix</keyword>
<evidence type="ECO:0000259" key="2">
    <source>
        <dbReference type="Pfam" id="PF00892"/>
    </source>
</evidence>